<dbReference type="STRING" id="53952.A0127_07180"/>
<keyword evidence="2" id="KW-1185">Reference proteome</keyword>
<dbReference type="AlphaFoldDB" id="A0A142CW16"/>
<sequence>MEKETRTYDDPQIPFFQGETFKPGSLVLIENSTSLSAELSFYALLKISQKNGIPLIVEDIFDTLPIYIKHLELMGFYVPLESINVIKVAGIDGVGNVVEKLSFEADPNLYIPKKEIVISKIVGENAHILLILGMERLLMFQRNLRDLYPIVRYFKENLDSPHRVTANIIETPILKSMNPNPLPMLESVASSVVELNMENEAIRVRPKKAIFSFTVNVGTFKVSLGDVIEVLRE</sequence>
<reference evidence="2" key="1">
    <citation type="submission" date="2016-03" db="EMBL/GenBank/DDBJ databases">
        <authorList>
            <person name="Oger P.M."/>
        </authorList>
    </citation>
    <scope>NUCLEOTIDE SEQUENCE [LARGE SCALE GENOMIC DNA]</scope>
    <source>
        <strain evidence="2">OG-1</strain>
    </source>
</reference>
<dbReference type="InterPro" id="IPR005489">
    <property type="entry name" value="DUF257"/>
</dbReference>
<protein>
    <recommendedName>
        <fullName evidence="3">KaiC-like domain-containing protein</fullName>
    </recommendedName>
</protein>
<dbReference type="Pfam" id="PF03192">
    <property type="entry name" value="DUF257"/>
    <property type="match status" value="1"/>
</dbReference>
<dbReference type="OrthoDB" id="85940at2157"/>
<evidence type="ECO:0000313" key="2">
    <source>
        <dbReference type="Proteomes" id="UP000073604"/>
    </source>
</evidence>
<organism evidence="1 2">
    <name type="scientific">Thermococcus peptonophilus</name>
    <dbReference type="NCBI Taxonomy" id="53952"/>
    <lineage>
        <taxon>Archaea</taxon>
        <taxon>Methanobacteriati</taxon>
        <taxon>Methanobacteriota</taxon>
        <taxon>Thermococci</taxon>
        <taxon>Thermococcales</taxon>
        <taxon>Thermococcaceae</taxon>
        <taxon>Thermococcus</taxon>
    </lineage>
</organism>
<accession>A0A142CW16</accession>
<dbReference type="EMBL" id="CP014750">
    <property type="protein sequence ID" value="AMQ18968.1"/>
    <property type="molecule type" value="Genomic_DNA"/>
</dbReference>
<proteinExistence type="predicted"/>
<dbReference type="RefSeq" id="WP_062389835.1">
    <property type="nucleotide sequence ID" value="NZ_CP014750.1"/>
</dbReference>
<evidence type="ECO:0000313" key="1">
    <source>
        <dbReference type="EMBL" id="AMQ18968.1"/>
    </source>
</evidence>
<dbReference type="GeneID" id="27140318"/>
<dbReference type="Proteomes" id="UP000073604">
    <property type="component" value="Chromosome"/>
</dbReference>
<evidence type="ECO:0008006" key="3">
    <source>
        <dbReference type="Google" id="ProtNLM"/>
    </source>
</evidence>
<dbReference type="Gene3D" id="3.40.50.11570">
    <property type="entry name" value="Protein of unknown function DUF257"/>
    <property type="match status" value="1"/>
</dbReference>
<name>A0A142CW16_9EURY</name>
<gene>
    <name evidence="1" type="ORF">A0127_07180</name>
</gene>
<dbReference type="KEGG" id="tpep:A0127_07180"/>